<dbReference type="EMBL" id="JBHRXP010000007">
    <property type="protein sequence ID" value="MFC3581636.1"/>
    <property type="molecule type" value="Genomic_DNA"/>
</dbReference>
<name>A0ABV7SZS7_9SPHN</name>
<comment type="caution">
    <text evidence="1">The sequence shown here is derived from an EMBL/GenBank/DDBJ whole genome shotgun (WGS) entry which is preliminary data.</text>
</comment>
<gene>
    <name evidence="1" type="ORF">ACFONA_15810</name>
</gene>
<organism evidence="1 2">
    <name type="scientific">Sphingomonas hylomeconis</name>
    <dbReference type="NCBI Taxonomy" id="1395958"/>
    <lineage>
        <taxon>Bacteria</taxon>
        <taxon>Pseudomonadati</taxon>
        <taxon>Pseudomonadota</taxon>
        <taxon>Alphaproteobacteria</taxon>
        <taxon>Sphingomonadales</taxon>
        <taxon>Sphingomonadaceae</taxon>
        <taxon>Sphingomonas</taxon>
    </lineage>
</organism>
<accession>A0ABV7SZS7</accession>
<keyword evidence="2" id="KW-1185">Reference proteome</keyword>
<dbReference type="Proteomes" id="UP001595713">
    <property type="component" value="Unassembled WGS sequence"/>
</dbReference>
<proteinExistence type="predicted"/>
<dbReference type="RefSeq" id="WP_261292517.1">
    <property type="nucleotide sequence ID" value="NZ_JANQBK010000001.1"/>
</dbReference>
<evidence type="ECO:0000313" key="1">
    <source>
        <dbReference type="EMBL" id="MFC3581636.1"/>
    </source>
</evidence>
<evidence type="ECO:0000313" key="2">
    <source>
        <dbReference type="Proteomes" id="UP001595713"/>
    </source>
</evidence>
<reference evidence="2" key="1">
    <citation type="journal article" date="2019" name="Int. J. Syst. Evol. Microbiol.">
        <title>The Global Catalogue of Microorganisms (GCM) 10K type strain sequencing project: providing services to taxonomists for standard genome sequencing and annotation.</title>
        <authorList>
            <consortium name="The Broad Institute Genomics Platform"/>
            <consortium name="The Broad Institute Genome Sequencing Center for Infectious Disease"/>
            <person name="Wu L."/>
            <person name="Ma J."/>
        </authorList>
    </citation>
    <scope>NUCLEOTIDE SEQUENCE [LARGE SCALE GENOMIC DNA]</scope>
    <source>
        <strain evidence="2">KCTC 42739</strain>
    </source>
</reference>
<protein>
    <submittedName>
        <fullName evidence="1">Uncharacterized protein</fullName>
    </submittedName>
</protein>
<sequence>MNAITSIGTLAANGPFDDACRRVNEWRGRCMHALSCAEDAVTKCLVVLAQVPDRGLTVRLQHLIGQRYDALCVAVAADGAFAHEGRAASVALQSMLTHATFRNEICHGVAKVAVDRSDRWVLVLRTTTLRANRMERSTLVVEEAEGAQQLIELIRASRDLCSKLGMLRKQFEPTAGISADMM</sequence>